<evidence type="ECO:0008006" key="7">
    <source>
        <dbReference type="Google" id="ProtNLM"/>
    </source>
</evidence>
<gene>
    <name evidence="5" type="ORF">NITHO_40007</name>
</gene>
<reference evidence="5 6" key="1">
    <citation type="journal article" date="2012" name="ISME J.">
        <title>Nitrification expanded: discovery, physiology and genomics of a nitrite-oxidizing bacterium from the phylum Chloroflexi.</title>
        <authorList>
            <person name="Sorokin D.Y."/>
            <person name="Lucker S."/>
            <person name="Vejmelkova D."/>
            <person name="Kostrikina N.A."/>
            <person name="Kleerebezem R."/>
            <person name="Rijpstra W.I."/>
            <person name="Damste J.S."/>
            <person name="Le Paslier D."/>
            <person name="Muyzer G."/>
            <person name="Wagner M."/>
            <person name="van Loosdrecht M.C."/>
            <person name="Daims H."/>
        </authorList>
    </citation>
    <scope>NUCLEOTIDE SEQUENCE [LARGE SCALE GENOMIC DNA]</scope>
    <source>
        <strain evidence="6">none</strain>
    </source>
</reference>
<dbReference type="InterPro" id="IPR046469">
    <property type="entry name" value="SAM_HAT_N"/>
</dbReference>
<sequence length="268" mass="28498">MESERRSGIISLMTDFGLTDTYAGQMKGVILGIDPALQVVDLTHNIPAQDVAEAAFQLATAWLAFPEGTVHLAAVDPGVGTPRRPVAFQHHGHLFVMPDNGLATLVLDGSQPERLVVLDRPDIHRPQVSRTFHGRDIFAPAAGYLATGRVLHEVGSTASAATLTRLAIPPVERVGSIVRGPIVSIDHFGNCRTLIHPGDLPAPPERVQVRCGRVVIRGIVPTYGSVATGRTLAHFGSHGGLEIAVRDGNAARAWEIARGAIVELTPAD</sequence>
<evidence type="ECO:0000313" key="6">
    <source>
        <dbReference type="Proteomes" id="UP000004221"/>
    </source>
</evidence>
<protein>
    <recommendedName>
        <fullName evidence="7">Adenosyl-chloride synthase</fullName>
    </recommendedName>
</protein>
<dbReference type="Pfam" id="PF01887">
    <property type="entry name" value="SAM_HAT_N"/>
    <property type="match status" value="1"/>
</dbReference>
<dbReference type="PANTHER" id="PTHR35092">
    <property type="entry name" value="CHLORINASE MJ1651"/>
    <property type="match status" value="1"/>
</dbReference>
<evidence type="ECO:0000256" key="2">
    <source>
        <dbReference type="ARBA" id="ARBA00024035"/>
    </source>
</evidence>
<evidence type="ECO:0000256" key="1">
    <source>
        <dbReference type="ARBA" id="ARBA00022691"/>
    </source>
</evidence>
<dbReference type="RefSeq" id="WP_008479267.1">
    <property type="nucleotide sequence ID" value="NZ_CAGS01000334.1"/>
</dbReference>
<feature type="domain" description="S-adenosyl-l-methionine hydroxide adenosyltransferase N-terminal" evidence="3">
    <location>
        <begin position="10"/>
        <end position="155"/>
    </location>
</feature>
<dbReference type="InterPro" id="IPR046470">
    <property type="entry name" value="SAM_HAT_C"/>
</dbReference>
<dbReference type="Gene3D" id="3.40.50.10790">
    <property type="entry name" value="S-adenosyl-l-methionine hydroxide adenosyltransferase, N-terminal"/>
    <property type="match status" value="1"/>
</dbReference>
<comment type="similarity">
    <text evidence="2">Belongs to the SAM hydrolase / SAM-dependent halogenase family.</text>
</comment>
<dbReference type="InterPro" id="IPR023227">
    <property type="entry name" value="SAM_OH_AdoTrfase_C_sf"/>
</dbReference>
<accession>I4EJF1</accession>
<keyword evidence="6" id="KW-1185">Reference proteome</keyword>
<dbReference type="InterPro" id="IPR023228">
    <property type="entry name" value="SAM_OH_AdoTrfase_N_sf"/>
</dbReference>
<organism evidence="5 6">
    <name type="scientific">Nitrolancea hollandica Lb</name>
    <dbReference type="NCBI Taxonomy" id="1129897"/>
    <lineage>
        <taxon>Bacteria</taxon>
        <taxon>Pseudomonadati</taxon>
        <taxon>Thermomicrobiota</taxon>
        <taxon>Thermomicrobia</taxon>
        <taxon>Sphaerobacterales</taxon>
        <taxon>Sphaerobacterineae</taxon>
        <taxon>Sphaerobacteraceae</taxon>
        <taxon>Nitrolancea</taxon>
    </lineage>
</organism>
<proteinExistence type="inferred from homology"/>
<dbReference type="EMBL" id="CAGS01000334">
    <property type="protein sequence ID" value="CCF84813.1"/>
    <property type="molecule type" value="Genomic_DNA"/>
</dbReference>
<feature type="domain" description="S-adenosyl-l-methionine hydroxide adenosyltransferase C-terminal" evidence="4">
    <location>
        <begin position="180"/>
        <end position="262"/>
    </location>
</feature>
<comment type="caution">
    <text evidence="5">The sequence shown here is derived from an EMBL/GenBank/DDBJ whole genome shotgun (WGS) entry which is preliminary data.</text>
</comment>
<dbReference type="PANTHER" id="PTHR35092:SF1">
    <property type="entry name" value="CHLORINASE MJ1651"/>
    <property type="match status" value="1"/>
</dbReference>
<evidence type="ECO:0000259" key="3">
    <source>
        <dbReference type="Pfam" id="PF01887"/>
    </source>
</evidence>
<dbReference type="OrthoDB" id="9792195at2"/>
<dbReference type="AlphaFoldDB" id="I4EJF1"/>
<dbReference type="SUPFAM" id="SSF101852">
    <property type="entry name" value="Bacterial fluorinating enzyme, C-terminal domain"/>
    <property type="match status" value="1"/>
</dbReference>
<evidence type="ECO:0000259" key="4">
    <source>
        <dbReference type="Pfam" id="PF20257"/>
    </source>
</evidence>
<keyword evidence="1" id="KW-0949">S-adenosyl-L-methionine</keyword>
<evidence type="ECO:0000313" key="5">
    <source>
        <dbReference type="EMBL" id="CCF84813.1"/>
    </source>
</evidence>
<dbReference type="Proteomes" id="UP000004221">
    <property type="component" value="Unassembled WGS sequence"/>
</dbReference>
<name>I4EJF1_9BACT</name>
<dbReference type="Pfam" id="PF20257">
    <property type="entry name" value="SAM_HAT_C"/>
    <property type="match status" value="1"/>
</dbReference>
<dbReference type="InterPro" id="IPR002747">
    <property type="entry name" value="SAM_OH_AdoTrfase"/>
</dbReference>
<dbReference type="Gene3D" id="2.40.30.90">
    <property type="entry name" value="Bacterial fluorinating enzyme like"/>
    <property type="match status" value="1"/>
</dbReference>
<dbReference type="SUPFAM" id="SSF102522">
    <property type="entry name" value="Bacterial fluorinating enzyme, N-terminal domain"/>
    <property type="match status" value="1"/>
</dbReference>
<dbReference type="PIRSF" id="PIRSF006779">
    <property type="entry name" value="UCP006779"/>
    <property type="match status" value="1"/>
</dbReference>